<keyword evidence="3 10" id="KW-0963">Cytoplasm</keyword>
<evidence type="ECO:0000256" key="10">
    <source>
        <dbReference type="HAMAP-Rule" id="MF_00127"/>
    </source>
</evidence>
<comment type="subcellular location">
    <subcellularLocation>
        <location evidence="10">Cytoplasm</location>
    </subcellularLocation>
</comment>
<dbReference type="SUPFAM" id="SSF52954">
    <property type="entry name" value="Class II aaRS ABD-related"/>
    <property type="match status" value="1"/>
</dbReference>
<dbReference type="InterPro" id="IPR006195">
    <property type="entry name" value="aa-tRNA-synth_II"/>
</dbReference>
<dbReference type="EC" id="6.1.1.21" evidence="10"/>
<keyword evidence="4 10" id="KW-0436">Ligase</keyword>
<feature type="binding site" evidence="11">
    <location>
        <position position="132"/>
    </location>
    <ligand>
        <name>L-histidine</name>
        <dbReference type="ChEBI" id="CHEBI:57595"/>
    </ligand>
</feature>
<evidence type="ECO:0000256" key="9">
    <source>
        <dbReference type="ARBA" id="ARBA00047639"/>
    </source>
</evidence>
<dbReference type="InterPro" id="IPR004516">
    <property type="entry name" value="HisRS/HisZ"/>
</dbReference>
<name>A0A8G2BJ55_9PROT</name>
<comment type="similarity">
    <text evidence="1 10">Belongs to the class-II aminoacyl-tRNA synthetase family.</text>
</comment>
<evidence type="ECO:0000313" key="14">
    <source>
        <dbReference type="Proteomes" id="UP000198615"/>
    </source>
</evidence>
<dbReference type="GO" id="GO:0005524">
    <property type="term" value="F:ATP binding"/>
    <property type="evidence" value="ECO:0007669"/>
    <property type="project" value="UniProtKB-UniRule"/>
</dbReference>
<feature type="binding site" evidence="11">
    <location>
        <position position="285"/>
    </location>
    <ligand>
        <name>L-histidine</name>
        <dbReference type="ChEBI" id="CHEBI:57595"/>
    </ligand>
</feature>
<dbReference type="Pfam" id="PF13393">
    <property type="entry name" value="tRNA-synt_His"/>
    <property type="match status" value="1"/>
</dbReference>
<feature type="domain" description="Aminoacyl-transfer RNA synthetases class-II family profile" evidence="12">
    <location>
        <begin position="28"/>
        <end position="357"/>
    </location>
</feature>
<comment type="catalytic activity">
    <reaction evidence="9 10">
        <text>tRNA(His) + L-histidine + ATP = L-histidyl-tRNA(His) + AMP + diphosphate + H(+)</text>
        <dbReference type="Rhea" id="RHEA:17313"/>
        <dbReference type="Rhea" id="RHEA-COMP:9665"/>
        <dbReference type="Rhea" id="RHEA-COMP:9689"/>
        <dbReference type="ChEBI" id="CHEBI:15378"/>
        <dbReference type="ChEBI" id="CHEBI:30616"/>
        <dbReference type="ChEBI" id="CHEBI:33019"/>
        <dbReference type="ChEBI" id="CHEBI:57595"/>
        <dbReference type="ChEBI" id="CHEBI:78442"/>
        <dbReference type="ChEBI" id="CHEBI:78527"/>
        <dbReference type="ChEBI" id="CHEBI:456215"/>
        <dbReference type="EC" id="6.1.1.21"/>
    </reaction>
</comment>
<evidence type="ECO:0000256" key="7">
    <source>
        <dbReference type="ARBA" id="ARBA00022917"/>
    </source>
</evidence>
<dbReference type="InterPro" id="IPR036621">
    <property type="entry name" value="Anticodon-bd_dom_sf"/>
</dbReference>
<evidence type="ECO:0000256" key="2">
    <source>
        <dbReference type="ARBA" id="ARBA00011738"/>
    </source>
</evidence>
<dbReference type="AlphaFoldDB" id="A0A8G2BJ55"/>
<evidence type="ECO:0000259" key="12">
    <source>
        <dbReference type="PROSITE" id="PS50862"/>
    </source>
</evidence>
<dbReference type="SUPFAM" id="SSF55681">
    <property type="entry name" value="Class II aaRS and biotin synthetases"/>
    <property type="match status" value="1"/>
</dbReference>
<dbReference type="InterPro" id="IPR045864">
    <property type="entry name" value="aa-tRNA-synth_II/BPL/LPL"/>
</dbReference>
<evidence type="ECO:0000256" key="1">
    <source>
        <dbReference type="ARBA" id="ARBA00008226"/>
    </source>
</evidence>
<dbReference type="CDD" id="cd00773">
    <property type="entry name" value="HisRS-like_core"/>
    <property type="match status" value="1"/>
</dbReference>
<evidence type="ECO:0000256" key="5">
    <source>
        <dbReference type="ARBA" id="ARBA00022741"/>
    </source>
</evidence>
<feature type="binding site" evidence="11">
    <location>
        <position position="128"/>
    </location>
    <ligand>
        <name>L-histidine</name>
        <dbReference type="ChEBI" id="CHEBI:57595"/>
    </ligand>
</feature>
<dbReference type="GO" id="GO:0006427">
    <property type="term" value="P:histidyl-tRNA aminoacylation"/>
    <property type="evidence" value="ECO:0007669"/>
    <property type="project" value="UniProtKB-UniRule"/>
</dbReference>
<dbReference type="InterPro" id="IPR015807">
    <property type="entry name" value="His-tRNA-ligase"/>
</dbReference>
<dbReference type="OrthoDB" id="9800814at2"/>
<keyword evidence="14" id="KW-1185">Reference proteome</keyword>
<dbReference type="NCBIfam" id="TIGR00442">
    <property type="entry name" value="hisS"/>
    <property type="match status" value="1"/>
</dbReference>
<evidence type="ECO:0000256" key="11">
    <source>
        <dbReference type="PIRSR" id="PIRSR001549-1"/>
    </source>
</evidence>
<dbReference type="EMBL" id="FNBW01000005">
    <property type="protein sequence ID" value="SDF65798.1"/>
    <property type="molecule type" value="Genomic_DNA"/>
</dbReference>
<proteinExistence type="inferred from homology"/>
<dbReference type="CDD" id="cd00859">
    <property type="entry name" value="HisRS_anticodon"/>
    <property type="match status" value="1"/>
</dbReference>
<evidence type="ECO:0000256" key="6">
    <source>
        <dbReference type="ARBA" id="ARBA00022840"/>
    </source>
</evidence>
<dbReference type="Pfam" id="PF03129">
    <property type="entry name" value="HGTP_anticodon"/>
    <property type="match status" value="1"/>
</dbReference>
<evidence type="ECO:0000256" key="4">
    <source>
        <dbReference type="ARBA" id="ARBA00022598"/>
    </source>
</evidence>
<comment type="caution">
    <text evidence="13">The sequence shown here is derived from an EMBL/GenBank/DDBJ whole genome shotgun (WGS) entry which is preliminary data.</text>
</comment>
<gene>
    <name evidence="10" type="primary">hisS</name>
    <name evidence="13" type="ORF">SAMN05660686_01948</name>
</gene>
<keyword evidence="7 10" id="KW-0648">Protein biosynthesis</keyword>
<sequence length="450" mass="49413">MIRPRSISGLREFLPAEQITFNRCVEIVRKHFELAGAVPLSTPAFELREVLLAKEGGDSVDRQVYGVHRLADGGEDTDFALRFDLTVPMARFVAQHAGELVFPFRRYQIQPVWRGERAQAGRYREFIQCDIDVVGDQTLSLITDAEIPAIIDGIFKEMNIGPFQIRMSNRKLLEGFLSGTGIPSESISDAMRVIDKIDKVGPDEIRKELAETYTLEDRQLDQIMAYVSLRGPAEEVIEKLLSLAPADSLNETYKGGVEELTTVARAAASLGLTPETFILDLSVARGLSYYTGTVYETTLVDHPSIGSICSGGRYENLAGLYTSRKLPGVGISIGLTRLVTRLMEAGLLPVEQATTAPVLVTVLDQGKLDRYLTVAGLLRKAGIGAEVATEQRKVGQQFKYADRKGFKLALVAGEDEFAAGTWQVKTLATGEQVVVEETRLVETLKGMLAP</sequence>
<comment type="subunit">
    <text evidence="2 10">Homodimer.</text>
</comment>
<protein>
    <recommendedName>
        <fullName evidence="10">Histidine--tRNA ligase</fullName>
        <ecNumber evidence="10">6.1.1.21</ecNumber>
    </recommendedName>
    <alternativeName>
        <fullName evidence="10">Histidyl-tRNA synthetase</fullName>
        <shortName evidence="10">HisRS</shortName>
    </alternativeName>
</protein>
<dbReference type="Gene3D" id="3.40.50.800">
    <property type="entry name" value="Anticodon-binding domain"/>
    <property type="match status" value="1"/>
</dbReference>
<accession>A0A8G2BJ55</accession>
<dbReference type="PIRSF" id="PIRSF001549">
    <property type="entry name" value="His-tRNA_synth"/>
    <property type="match status" value="1"/>
</dbReference>
<evidence type="ECO:0000313" key="13">
    <source>
        <dbReference type="EMBL" id="SDF65798.1"/>
    </source>
</evidence>
<evidence type="ECO:0000256" key="3">
    <source>
        <dbReference type="ARBA" id="ARBA00022490"/>
    </source>
</evidence>
<dbReference type="PANTHER" id="PTHR11476">
    <property type="entry name" value="HISTIDYL-TRNA SYNTHETASE"/>
    <property type="match status" value="1"/>
</dbReference>
<dbReference type="Gene3D" id="3.30.930.10">
    <property type="entry name" value="Bira Bifunctional Protein, Domain 2"/>
    <property type="match status" value="1"/>
</dbReference>
<feature type="binding site" evidence="11">
    <location>
        <begin position="84"/>
        <end position="86"/>
    </location>
    <ligand>
        <name>L-histidine</name>
        <dbReference type="ChEBI" id="CHEBI:57595"/>
    </ligand>
</feature>
<keyword evidence="8 10" id="KW-0030">Aminoacyl-tRNA synthetase</keyword>
<dbReference type="GO" id="GO:0005737">
    <property type="term" value="C:cytoplasm"/>
    <property type="evidence" value="ECO:0007669"/>
    <property type="project" value="UniProtKB-SubCell"/>
</dbReference>
<keyword evidence="6 10" id="KW-0067">ATP-binding</keyword>
<dbReference type="PANTHER" id="PTHR11476:SF7">
    <property type="entry name" value="HISTIDINE--TRNA LIGASE"/>
    <property type="match status" value="1"/>
</dbReference>
<dbReference type="HAMAP" id="MF_00127">
    <property type="entry name" value="His_tRNA_synth"/>
    <property type="match status" value="1"/>
</dbReference>
<dbReference type="InterPro" id="IPR033656">
    <property type="entry name" value="HisRS_anticodon"/>
</dbReference>
<organism evidence="13 14">
    <name type="scientific">Thalassobaculum litoreum DSM 18839</name>
    <dbReference type="NCBI Taxonomy" id="1123362"/>
    <lineage>
        <taxon>Bacteria</taxon>
        <taxon>Pseudomonadati</taxon>
        <taxon>Pseudomonadota</taxon>
        <taxon>Alphaproteobacteria</taxon>
        <taxon>Rhodospirillales</taxon>
        <taxon>Thalassobaculaceae</taxon>
        <taxon>Thalassobaculum</taxon>
    </lineage>
</organism>
<dbReference type="RefSeq" id="WP_093149927.1">
    <property type="nucleotide sequence ID" value="NZ_FNBW01000005.1"/>
</dbReference>
<dbReference type="PROSITE" id="PS50862">
    <property type="entry name" value="AA_TRNA_LIGASE_II"/>
    <property type="match status" value="1"/>
</dbReference>
<feature type="binding site" evidence="11">
    <location>
        <position position="114"/>
    </location>
    <ligand>
        <name>L-histidine</name>
        <dbReference type="ChEBI" id="CHEBI:57595"/>
    </ligand>
</feature>
<keyword evidence="5 10" id="KW-0547">Nucleotide-binding</keyword>
<reference evidence="13 14" key="1">
    <citation type="submission" date="2016-10" db="EMBL/GenBank/DDBJ databases">
        <authorList>
            <person name="Varghese N."/>
            <person name="Submissions S."/>
        </authorList>
    </citation>
    <scope>NUCLEOTIDE SEQUENCE [LARGE SCALE GENOMIC DNA]</scope>
    <source>
        <strain evidence="13 14">DSM 18839</strain>
    </source>
</reference>
<dbReference type="GO" id="GO:0004821">
    <property type="term" value="F:histidine-tRNA ligase activity"/>
    <property type="evidence" value="ECO:0007669"/>
    <property type="project" value="UniProtKB-UniRule"/>
</dbReference>
<dbReference type="InterPro" id="IPR004154">
    <property type="entry name" value="Anticodon-bd"/>
</dbReference>
<dbReference type="Proteomes" id="UP000198615">
    <property type="component" value="Unassembled WGS sequence"/>
</dbReference>
<feature type="binding site" evidence="11">
    <location>
        <begin position="289"/>
        <end position="290"/>
    </location>
    <ligand>
        <name>L-histidine</name>
        <dbReference type="ChEBI" id="CHEBI:57595"/>
    </ligand>
</feature>
<evidence type="ECO:0000256" key="8">
    <source>
        <dbReference type="ARBA" id="ARBA00023146"/>
    </source>
</evidence>
<dbReference type="InterPro" id="IPR041715">
    <property type="entry name" value="HisRS-like_core"/>
</dbReference>